<reference evidence="15 16" key="1">
    <citation type="journal article" date="2015" name="Stand. Genomic Sci.">
        <title>High quality draft genome sequence of the moderately halophilic bacterium Pontibacillus yanchengensis Y32(T) and comparison among Pontibacillus genomes.</title>
        <authorList>
            <person name="Huang J."/>
            <person name="Qiao Z.X."/>
            <person name="Tang J.W."/>
            <person name="Wang G."/>
        </authorList>
    </citation>
    <scope>NUCLEOTIDE SEQUENCE [LARGE SCALE GENOMIC DNA]</scope>
    <source>
        <strain evidence="15 16">Y32</strain>
    </source>
</reference>
<dbReference type="HAMAP" id="MF_00454">
    <property type="entry name" value="FluC"/>
    <property type="match status" value="1"/>
</dbReference>
<keyword evidence="2 14" id="KW-0813">Transport</keyword>
<dbReference type="PANTHER" id="PTHR28259:SF16">
    <property type="entry name" value="FLUORIDE-SPECIFIC ION CHANNEL FLUC 2"/>
    <property type="match status" value="1"/>
</dbReference>
<proteinExistence type="inferred from homology"/>
<dbReference type="EMBL" id="AVBF01000028">
    <property type="protein sequence ID" value="KGP72560.1"/>
    <property type="molecule type" value="Genomic_DNA"/>
</dbReference>
<dbReference type="Pfam" id="PF02537">
    <property type="entry name" value="CRCB"/>
    <property type="match status" value="1"/>
</dbReference>
<feature type="transmembrane region" description="Helical" evidence="14">
    <location>
        <begin position="96"/>
        <end position="119"/>
    </location>
</feature>
<accession>A0A0A2TTG0</accession>
<gene>
    <name evidence="14" type="primary">fluC</name>
    <name evidence="14" type="synonym">crcB</name>
    <name evidence="15" type="ORF">N782_11820</name>
</gene>
<comment type="activity regulation">
    <text evidence="14">Na(+) is not transported, but it plays an essential structural role and its presence is essential for fluoride channel function.</text>
</comment>
<comment type="similarity">
    <text evidence="11 14">Belongs to the fluoride channel Fluc/FEX (TC 1.A.43) family.</text>
</comment>
<evidence type="ECO:0000256" key="3">
    <source>
        <dbReference type="ARBA" id="ARBA00022475"/>
    </source>
</evidence>
<dbReference type="GO" id="GO:0062054">
    <property type="term" value="F:fluoride channel activity"/>
    <property type="evidence" value="ECO:0007669"/>
    <property type="project" value="UniProtKB-UniRule"/>
</dbReference>
<keyword evidence="9 14" id="KW-0472">Membrane</keyword>
<dbReference type="OrthoDB" id="9815830at2"/>
<comment type="catalytic activity">
    <reaction evidence="12">
        <text>fluoride(in) = fluoride(out)</text>
        <dbReference type="Rhea" id="RHEA:76159"/>
        <dbReference type="ChEBI" id="CHEBI:17051"/>
    </reaction>
    <physiologicalReaction direction="left-to-right" evidence="12">
        <dbReference type="Rhea" id="RHEA:76160"/>
    </physiologicalReaction>
</comment>
<comment type="subcellular location">
    <subcellularLocation>
        <location evidence="1 14">Cell membrane</location>
        <topology evidence="1 14">Multi-pass membrane protein</topology>
    </subcellularLocation>
</comment>
<evidence type="ECO:0000256" key="5">
    <source>
        <dbReference type="ARBA" id="ARBA00022723"/>
    </source>
</evidence>
<evidence type="ECO:0000256" key="11">
    <source>
        <dbReference type="ARBA" id="ARBA00035120"/>
    </source>
</evidence>
<keyword evidence="6 14" id="KW-1133">Transmembrane helix</keyword>
<evidence type="ECO:0000256" key="12">
    <source>
        <dbReference type="ARBA" id="ARBA00035585"/>
    </source>
</evidence>
<keyword evidence="16" id="KW-1185">Reference proteome</keyword>
<feature type="transmembrane region" description="Helical" evidence="14">
    <location>
        <begin position="31"/>
        <end position="50"/>
    </location>
</feature>
<name>A0A0A2TTG0_9BACI</name>
<dbReference type="InterPro" id="IPR003691">
    <property type="entry name" value="FluC"/>
</dbReference>
<evidence type="ECO:0000313" key="16">
    <source>
        <dbReference type="Proteomes" id="UP000030147"/>
    </source>
</evidence>
<dbReference type="GO" id="GO:0046872">
    <property type="term" value="F:metal ion binding"/>
    <property type="evidence" value="ECO:0007669"/>
    <property type="project" value="UniProtKB-KW"/>
</dbReference>
<evidence type="ECO:0000313" key="15">
    <source>
        <dbReference type="EMBL" id="KGP72560.1"/>
    </source>
</evidence>
<dbReference type="PANTHER" id="PTHR28259">
    <property type="entry name" value="FLUORIDE EXPORT PROTEIN 1-RELATED"/>
    <property type="match status" value="1"/>
</dbReference>
<evidence type="ECO:0000256" key="13">
    <source>
        <dbReference type="ARBA" id="ARBA00049940"/>
    </source>
</evidence>
<sequence>MSFFLVAIGGGLGAISRFILGQTWNTGRPTFPLGTWIANIAGSFLLSIFLILHTNNLIPQSLWYFAGTGFCGAFTTFSTFGKETVHLIEEKQYKQAAWYVGTSLFVGIIIVGVMLFLFLPE</sequence>
<dbReference type="GO" id="GO:0140114">
    <property type="term" value="P:cellular detoxification of fluoride"/>
    <property type="evidence" value="ECO:0007669"/>
    <property type="project" value="UniProtKB-UniRule"/>
</dbReference>
<feature type="binding site" evidence="14">
    <location>
        <position position="75"/>
    </location>
    <ligand>
        <name>Na(+)</name>
        <dbReference type="ChEBI" id="CHEBI:29101"/>
        <note>structural</note>
    </ligand>
</feature>
<keyword evidence="3 14" id="KW-1003">Cell membrane</keyword>
<evidence type="ECO:0000256" key="10">
    <source>
        <dbReference type="ARBA" id="ARBA00023303"/>
    </source>
</evidence>
<feature type="transmembrane region" description="Helical" evidence="14">
    <location>
        <begin position="62"/>
        <end position="81"/>
    </location>
</feature>
<evidence type="ECO:0000256" key="7">
    <source>
        <dbReference type="ARBA" id="ARBA00023053"/>
    </source>
</evidence>
<organism evidence="15 16">
    <name type="scientific">Pontibacillus yanchengensis Y32</name>
    <dbReference type="NCBI Taxonomy" id="1385514"/>
    <lineage>
        <taxon>Bacteria</taxon>
        <taxon>Bacillati</taxon>
        <taxon>Bacillota</taxon>
        <taxon>Bacilli</taxon>
        <taxon>Bacillales</taxon>
        <taxon>Bacillaceae</taxon>
        <taxon>Pontibacillus</taxon>
    </lineage>
</organism>
<dbReference type="STRING" id="1385514.N782_11820"/>
<dbReference type="RefSeq" id="WP_036819688.1">
    <property type="nucleotide sequence ID" value="NZ_AVBF01000028.1"/>
</dbReference>
<dbReference type="NCBIfam" id="TIGR00494">
    <property type="entry name" value="crcB"/>
    <property type="match status" value="1"/>
</dbReference>
<evidence type="ECO:0000256" key="9">
    <source>
        <dbReference type="ARBA" id="ARBA00023136"/>
    </source>
</evidence>
<evidence type="ECO:0000256" key="1">
    <source>
        <dbReference type="ARBA" id="ARBA00004651"/>
    </source>
</evidence>
<keyword evidence="4 14" id="KW-0812">Transmembrane</keyword>
<dbReference type="GO" id="GO:0005886">
    <property type="term" value="C:plasma membrane"/>
    <property type="evidence" value="ECO:0007669"/>
    <property type="project" value="UniProtKB-SubCell"/>
</dbReference>
<comment type="function">
    <text evidence="13 14">Fluoride-specific ion channel. Important for reducing fluoride concentration in the cell, thus reducing its toxicity.</text>
</comment>
<evidence type="ECO:0000256" key="14">
    <source>
        <dbReference type="HAMAP-Rule" id="MF_00454"/>
    </source>
</evidence>
<evidence type="ECO:0000256" key="4">
    <source>
        <dbReference type="ARBA" id="ARBA00022692"/>
    </source>
</evidence>
<protein>
    <recommendedName>
        <fullName evidence="14">Fluoride-specific ion channel FluC</fullName>
    </recommendedName>
</protein>
<dbReference type="eggNOG" id="COG0239">
    <property type="taxonomic scope" value="Bacteria"/>
</dbReference>
<keyword evidence="7 14" id="KW-0915">Sodium</keyword>
<keyword evidence="10 14" id="KW-0407">Ion channel</keyword>
<comment type="caution">
    <text evidence="15">The sequence shown here is derived from an EMBL/GenBank/DDBJ whole genome shotgun (WGS) entry which is preliminary data.</text>
</comment>
<evidence type="ECO:0000256" key="2">
    <source>
        <dbReference type="ARBA" id="ARBA00022448"/>
    </source>
</evidence>
<keyword evidence="5 14" id="KW-0479">Metal-binding</keyword>
<evidence type="ECO:0000256" key="6">
    <source>
        <dbReference type="ARBA" id="ARBA00022989"/>
    </source>
</evidence>
<keyword evidence="8 14" id="KW-0406">Ion transport</keyword>
<dbReference type="AlphaFoldDB" id="A0A0A2TTG0"/>
<evidence type="ECO:0000256" key="8">
    <source>
        <dbReference type="ARBA" id="ARBA00023065"/>
    </source>
</evidence>
<dbReference type="Proteomes" id="UP000030147">
    <property type="component" value="Unassembled WGS sequence"/>
</dbReference>
<feature type="binding site" evidence="14">
    <location>
        <position position="72"/>
    </location>
    <ligand>
        <name>Na(+)</name>
        <dbReference type="ChEBI" id="CHEBI:29101"/>
        <note>structural</note>
    </ligand>
</feature>